<sequence length="391" mass="44161">MKVKSFVASVIQVLIVVAIIIAAWKYYQYLMDTTPKNSIKPRKERAVRVRLMELKKTTESIVLYTSGKVIPERKLSIKPRITGEIISIHPSLHPGGSILKGEILVEIDPTDFEIAITKARSELREAEFNYQLERGEQDVAKYEWNFLEDRDKISDLEKQLILRIPHLDKAQADIAAAKAQLKQAELNLARTKIRAPYNVQVITRNITEGSQVNLQSSIAELVNSDTFWIEASIAYERLPWIKTKTKDSLGAKASIIPSGVISKGFTWEGRVLRKLPNISENARRARILIDVKAPLEQHDTPLLLNAYVRVTIAGPQIKNIYKIPANIVHEGNKLHLINKEGRLAIKEVQILWSDAQYIYVQEGLEDGDLLVTTRIGSAVPGLKLEAIRNKK</sequence>
<feature type="coiled-coil region" evidence="2">
    <location>
        <begin position="167"/>
        <end position="194"/>
    </location>
</feature>
<dbReference type="EMBL" id="CP117812">
    <property type="protein sequence ID" value="WDE97909.1"/>
    <property type="molecule type" value="Genomic_DNA"/>
</dbReference>
<dbReference type="Gene3D" id="2.40.420.20">
    <property type="match status" value="1"/>
</dbReference>
<dbReference type="Gene3D" id="2.40.30.170">
    <property type="match status" value="1"/>
</dbReference>
<evidence type="ECO:0000256" key="2">
    <source>
        <dbReference type="SAM" id="Coils"/>
    </source>
</evidence>
<evidence type="ECO:0000259" key="4">
    <source>
        <dbReference type="Pfam" id="PF25973"/>
    </source>
</evidence>
<keyword evidence="3" id="KW-1133">Transmembrane helix</keyword>
<dbReference type="Pfam" id="PF25973">
    <property type="entry name" value="BSH_CzcB"/>
    <property type="match status" value="1"/>
</dbReference>
<organism evidence="5 6">
    <name type="scientific">Lentisphaera profundi</name>
    <dbReference type="NCBI Taxonomy" id="1658616"/>
    <lineage>
        <taxon>Bacteria</taxon>
        <taxon>Pseudomonadati</taxon>
        <taxon>Lentisphaerota</taxon>
        <taxon>Lentisphaeria</taxon>
        <taxon>Lentisphaerales</taxon>
        <taxon>Lentisphaeraceae</taxon>
        <taxon>Lentisphaera</taxon>
    </lineage>
</organism>
<protein>
    <submittedName>
        <fullName evidence="5">Efflux RND transporter periplasmic adaptor subunit</fullName>
    </submittedName>
</protein>
<reference evidence="5 6" key="1">
    <citation type="submission" date="2023-02" db="EMBL/GenBank/DDBJ databases">
        <title>Genome sequence of Lentisphaera profundi SAORIC-696.</title>
        <authorList>
            <person name="Kim e."/>
            <person name="Cho J.-C."/>
            <person name="Choi A."/>
            <person name="Kang I."/>
        </authorList>
    </citation>
    <scope>NUCLEOTIDE SEQUENCE [LARGE SCALE GENOMIC DNA]</scope>
    <source>
        <strain evidence="5 6">SAORIC-696</strain>
    </source>
</reference>
<dbReference type="RefSeq" id="WP_274152584.1">
    <property type="nucleotide sequence ID" value="NZ_CP117812.1"/>
</dbReference>
<feature type="domain" description="CzcB-like barrel-sandwich hybrid" evidence="4">
    <location>
        <begin position="76"/>
        <end position="221"/>
    </location>
</feature>
<gene>
    <name evidence="5" type="ORF">PQO03_18955</name>
</gene>
<accession>A0ABY7VVV7</accession>
<evidence type="ECO:0000313" key="5">
    <source>
        <dbReference type="EMBL" id="WDE97909.1"/>
    </source>
</evidence>
<keyword evidence="3" id="KW-0472">Membrane</keyword>
<feature type="transmembrane region" description="Helical" evidence="3">
    <location>
        <begin position="6"/>
        <end position="27"/>
    </location>
</feature>
<dbReference type="InterPro" id="IPR058647">
    <property type="entry name" value="BSH_CzcB-like"/>
</dbReference>
<keyword evidence="6" id="KW-1185">Reference proteome</keyword>
<proteinExistence type="inferred from homology"/>
<evidence type="ECO:0000313" key="6">
    <source>
        <dbReference type="Proteomes" id="UP001214250"/>
    </source>
</evidence>
<dbReference type="InterPro" id="IPR006143">
    <property type="entry name" value="RND_pump_MFP"/>
</dbReference>
<evidence type="ECO:0000256" key="1">
    <source>
        <dbReference type="ARBA" id="ARBA00009477"/>
    </source>
</evidence>
<evidence type="ECO:0000256" key="3">
    <source>
        <dbReference type="SAM" id="Phobius"/>
    </source>
</evidence>
<dbReference type="SUPFAM" id="SSF111369">
    <property type="entry name" value="HlyD-like secretion proteins"/>
    <property type="match status" value="1"/>
</dbReference>
<dbReference type="Proteomes" id="UP001214250">
    <property type="component" value="Chromosome 2"/>
</dbReference>
<dbReference type="Gene3D" id="1.10.287.470">
    <property type="entry name" value="Helix hairpin bin"/>
    <property type="match status" value="1"/>
</dbReference>
<comment type="similarity">
    <text evidence="1">Belongs to the membrane fusion protein (MFP) (TC 8.A.1) family.</text>
</comment>
<dbReference type="PANTHER" id="PTHR30469">
    <property type="entry name" value="MULTIDRUG RESISTANCE PROTEIN MDTA"/>
    <property type="match status" value="1"/>
</dbReference>
<name>A0ABY7VVV7_9BACT</name>
<dbReference type="Gene3D" id="2.40.50.100">
    <property type="match status" value="1"/>
</dbReference>
<dbReference type="NCBIfam" id="TIGR01730">
    <property type="entry name" value="RND_mfp"/>
    <property type="match status" value="1"/>
</dbReference>
<keyword evidence="3" id="KW-0812">Transmembrane</keyword>
<keyword evidence="2" id="KW-0175">Coiled coil</keyword>
<dbReference type="PANTHER" id="PTHR30469:SF12">
    <property type="entry name" value="MULTIDRUG RESISTANCE PROTEIN MDTA"/>
    <property type="match status" value="1"/>
</dbReference>